<dbReference type="EMBL" id="BKCJ011799431">
    <property type="protein sequence ID" value="GFD53860.1"/>
    <property type="molecule type" value="Genomic_DNA"/>
</dbReference>
<name>A0A699X5Y5_TANCI</name>
<accession>A0A699X5Y5</accession>
<feature type="region of interest" description="Disordered" evidence="1">
    <location>
        <begin position="1"/>
        <end position="20"/>
    </location>
</feature>
<gene>
    <name evidence="2" type="ORF">Tci_925829</name>
</gene>
<feature type="non-terminal residue" evidence="2">
    <location>
        <position position="1"/>
    </location>
</feature>
<proteinExistence type="predicted"/>
<reference evidence="2" key="1">
    <citation type="journal article" date="2019" name="Sci. Rep.">
        <title>Draft genome of Tanacetum cinerariifolium, the natural source of mosquito coil.</title>
        <authorList>
            <person name="Yamashiro T."/>
            <person name="Shiraishi A."/>
            <person name="Satake H."/>
            <person name="Nakayama K."/>
        </authorList>
    </citation>
    <scope>NUCLEOTIDE SEQUENCE</scope>
</reference>
<feature type="compositionally biased region" description="Basic residues" evidence="1">
    <location>
        <begin position="1"/>
        <end position="17"/>
    </location>
</feature>
<protein>
    <submittedName>
        <fullName evidence="2">Uncharacterized protein</fullName>
    </submittedName>
</protein>
<evidence type="ECO:0000313" key="2">
    <source>
        <dbReference type="EMBL" id="GFD53860.1"/>
    </source>
</evidence>
<evidence type="ECO:0000256" key="1">
    <source>
        <dbReference type="SAM" id="MobiDB-lite"/>
    </source>
</evidence>
<dbReference type="AlphaFoldDB" id="A0A699X5Y5"/>
<comment type="caution">
    <text evidence="2">The sequence shown here is derived from an EMBL/GenBank/DDBJ whole genome shotgun (WGS) entry which is preliminary data.</text>
</comment>
<organism evidence="2">
    <name type="scientific">Tanacetum cinerariifolium</name>
    <name type="common">Dalmatian daisy</name>
    <name type="synonym">Chrysanthemum cinerariifolium</name>
    <dbReference type="NCBI Taxonomy" id="118510"/>
    <lineage>
        <taxon>Eukaryota</taxon>
        <taxon>Viridiplantae</taxon>
        <taxon>Streptophyta</taxon>
        <taxon>Embryophyta</taxon>
        <taxon>Tracheophyta</taxon>
        <taxon>Spermatophyta</taxon>
        <taxon>Magnoliopsida</taxon>
        <taxon>eudicotyledons</taxon>
        <taxon>Gunneridae</taxon>
        <taxon>Pentapetalae</taxon>
        <taxon>asterids</taxon>
        <taxon>campanulids</taxon>
        <taxon>Asterales</taxon>
        <taxon>Asteraceae</taxon>
        <taxon>Asteroideae</taxon>
        <taxon>Anthemideae</taxon>
        <taxon>Anthemidinae</taxon>
        <taxon>Tanacetum</taxon>
    </lineage>
</organism>
<sequence>TLSAPQRHRATGRRGHGVHQSVVGLAVRRGPHHCAAARCGGDFVGAGEEA</sequence>